<dbReference type="InterPro" id="IPR023299">
    <property type="entry name" value="ATPase_P-typ_cyto_dom_N"/>
</dbReference>
<dbReference type="SUPFAM" id="SSF81665">
    <property type="entry name" value="Calcium ATPase, transmembrane domain M"/>
    <property type="match status" value="1"/>
</dbReference>
<keyword evidence="14" id="KW-0406">Ion transport</keyword>
<reference evidence="19 20" key="1">
    <citation type="submission" date="2023-07" db="EMBL/GenBank/DDBJ databases">
        <title>Sorghum-associated microbial communities from plants grown in Nebraska, USA.</title>
        <authorList>
            <person name="Schachtman D."/>
        </authorList>
    </citation>
    <scope>NUCLEOTIDE SEQUENCE [LARGE SCALE GENOMIC DNA]</scope>
    <source>
        <strain evidence="19 20">CC482</strain>
    </source>
</reference>
<evidence type="ECO:0000256" key="17">
    <source>
        <dbReference type="RuleBase" id="RU362081"/>
    </source>
</evidence>
<evidence type="ECO:0000256" key="2">
    <source>
        <dbReference type="ARBA" id="ARBA00006024"/>
    </source>
</evidence>
<dbReference type="Pfam" id="PF00702">
    <property type="entry name" value="Hydrolase"/>
    <property type="match status" value="1"/>
</dbReference>
<feature type="transmembrane region" description="Helical" evidence="17">
    <location>
        <begin position="697"/>
        <end position="716"/>
    </location>
</feature>
<evidence type="ECO:0000256" key="1">
    <source>
        <dbReference type="ARBA" id="ARBA00004127"/>
    </source>
</evidence>
<feature type="domain" description="HMA" evidence="18">
    <location>
        <begin position="10"/>
        <end position="76"/>
    </location>
</feature>
<evidence type="ECO:0000256" key="12">
    <source>
        <dbReference type="ARBA" id="ARBA00022989"/>
    </source>
</evidence>
<comment type="subcellular location">
    <subcellularLocation>
        <location evidence="17">Cell membrane</location>
    </subcellularLocation>
    <subcellularLocation>
        <location evidence="1">Endomembrane system</location>
        <topology evidence="1">Multi-pass membrane protein</topology>
    </subcellularLocation>
</comment>
<dbReference type="InterPro" id="IPR059000">
    <property type="entry name" value="ATPase_P-type_domA"/>
</dbReference>
<dbReference type="EC" id="7.2.2.8" evidence="3"/>
<dbReference type="NCBIfam" id="TIGR01525">
    <property type="entry name" value="ATPase-IB_hvy"/>
    <property type="match status" value="1"/>
</dbReference>
<keyword evidence="7 17" id="KW-0479">Metal-binding</keyword>
<evidence type="ECO:0000256" key="8">
    <source>
        <dbReference type="ARBA" id="ARBA00022741"/>
    </source>
</evidence>
<keyword evidence="8 17" id="KW-0547">Nucleotide-binding</keyword>
<dbReference type="Proteomes" id="UP001229346">
    <property type="component" value="Unassembled WGS sequence"/>
</dbReference>
<evidence type="ECO:0000256" key="10">
    <source>
        <dbReference type="ARBA" id="ARBA00022840"/>
    </source>
</evidence>
<gene>
    <name evidence="19" type="ORF">J2T15_006156</name>
</gene>
<dbReference type="PROSITE" id="PS00154">
    <property type="entry name" value="ATPASE_E1_E2"/>
    <property type="match status" value="1"/>
</dbReference>
<protein>
    <recommendedName>
        <fullName evidence="3">P-type Cu(+) transporter</fullName>
        <ecNumber evidence="3">7.2.2.8</ecNumber>
    </recommendedName>
</protein>
<dbReference type="Gene3D" id="3.40.1110.10">
    <property type="entry name" value="Calcium-transporting ATPase, cytoplasmic domain N"/>
    <property type="match status" value="1"/>
</dbReference>
<dbReference type="InterPro" id="IPR044492">
    <property type="entry name" value="P_typ_ATPase_HD_dom"/>
</dbReference>
<evidence type="ECO:0000313" key="20">
    <source>
        <dbReference type="Proteomes" id="UP001229346"/>
    </source>
</evidence>
<dbReference type="SUPFAM" id="SSF55008">
    <property type="entry name" value="HMA, heavy metal-associated domain"/>
    <property type="match status" value="1"/>
</dbReference>
<dbReference type="InterPro" id="IPR001757">
    <property type="entry name" value="P_typ_ATPase"/>
</dbReference>
<dbReference type="InterPro" id="IPR017969">
    <property type="entry name" value="Heavy-metal-associated_CS"/>
</dbReference>
<proteinExistence type="inferred from homology"/>
<evidence type="ECO:0000256" key="16">
    <source>
        <dbReference type="ARBA" id="ARBA00049289"/>
    </source>
</evidence>
<dbReference type="PANTHER" id="PTHR43520:SF8">
    <property type="entry name" value="P-TYPE CU(+) TRANSPORTER"/>
    <property type="match status" value="1"/>
</dbReference>
<keyword evidence="9" id="KW-0187">Copper transport</keyword>
<keyword evidence="11" id="KW-1278">Translocase</keyword>
<dbReference type="CDD" id="cd00371">
    <property type="entry name" value="HMA"/>
    <property type="match status" value="1"/>
</dbReference>
<keyword evidence="13" id="KW-0186">Copper</keyword>
<sequence length="751" mass="79806">MRMSSPDNGMMIDFAVQGMSCSACAARIEKSVGKMEGVHEAAVSFPLRTAWVQFSPEQVSPGQIAERVSQLGFTASLSDHGDSGLRKEHAILRLRLIGSLLLTLPLLLTMIHHLPILAPLAAYIPSWLTLPWLQLALATVLQFVIGMPFYFGAYYALRQKSANMDVLVAVGTTAAYLYSHYIVFQHDLFGASTFGAEMPALYFETSAVVITAVLLGKYIEASASLKANLNTAGYVTLQSQTAMVERAGQITKLRTEFVRAGDTVIVEPGELVPVDGTVISGESSVDEALLTGESTPVAKREGDNIWAGTRNVDVRLRIWTMAAGHDTLLSRIGELVRQAQRSKSSIQRNVDAAAGWFVPLMLLLAALTFLLWILVLDPGNWSRAFVSSIAVMLAACPCALGLAAPISLVLASGRLAKQGIVAKEAGALERLALIDTVIFDKTGTLTEGKPRVSALQPLKGSRSSALRLAAAAESASSHPLAAAIRQEAAKTGLVIPMPDSQVYTPGGGVVAVVKKQQVGVGNAGFAKERGWLVSEEGEKFAKSKEAAGETVLFIAINDECVAMIALIDSVKSDARSVVSDLRSLGVSILLATGDREAPARAAAKAAGITEVHASMLPEAKQSLVERLKKRGKRVAMAGDGWNDAPALASSDVGIAMGNGTEAALTAGHLSLLNSRLLAIPGAIRISRLTLRNVRQNLAFAFLYNVVIIPFAALGMLKPWMAGTAMALSSVSVVGNALRLGGQIKREERRRR</sequence>
<evidence type="ECO:0000256" key="9">
    <source>
        <dbReference type="ARBA" id="ARBA00022796"/>
    </source>
</evidence>
<comment type="caution">
    <text evidence="19">The sequence shown here is derived from an EMBL/GenBank/DDBJ whole genome shotgun (WGS) entry which is preliminary data.</text>
</comment>
<dbReference type="InterPro" id="IPR006121">
    <property type="entry name" value="HMA_dom"/>
</dbReference>
<evidence type="ECO:0000256" key="14">
    <source>
        <dbReference type="ARBA" id="ARBA00023065"/>
    </source>
</evidence>
<dbReference type="SUPFAM" id="SSF81653">
    <property type="entry name" value="Calcium ATPase, transduction domain A"/>
    <property type="match status" value="1"/>
</dbReference>
<evidence type="ECO:0000256" key="4">
    <source>
        <dbReference type="ARBA" id="ARBA00022448"/>
    </source>
</evidence>
<evidence type="ECO:0000256" key="7">
    <source>
        <dbReference type="ARBA" id="ARBA00022723"/>
    </source>
</evidence>
<feature type="transmembrane region" description="Helical" evidence="17">
    <location>
        <begin position="135"/>
        <end position="157"/>
    </location>
</feature>
<feature type="transmembrane region" description="Helical" evidence="17">
    <location>
        <begin position="164"/>
        <end position="181"/>
    </location>
</feature>
<feature type="transmembrane region" description="Helical" evidence="17">
    <location>
        <begin position="350"/>
        <end position="373"/>
    </location>
</feature>
<dbReference type="NCBIfam" id="TIGR01511">
    <property type="entry name" value="ATPase-IB1_Cu"/>
    <property type="match status" value="1"/>
</dbReference>
<dbReference type="RefSeq" id="WP_307208771.1">
    <property type="nucleotide sequence ID" value="NZ_JAUSSU010000023.1"/>
</dbReference>
<evidence type="ECO:0000256" key="3">
    <source>
        <dbReference type="ARBA" id="ARBA00012517"/>
    </source>
</evidence>
<dbReference type="Gene3D" id="3.30.70.100">
    <property type="match status" value="1"/>
</dbReference>
<feature type="transmembrane region" description="Helical" evidence="17">
    <location>
        <begin position="722"/>
        <end position="741"/>
    </location>
</feature>
<evidence type="ECO:0000256" key="13">
    <source>
        <dbReference type="ARBA" id="ARBA00023008"/>
    </source>
</evidence>
<dbReference type="EMBL" id="JAUSSU010000023">
    <property type="protein sequence ID" value="MDQ0116674.1"/>
    <property type="molecule type" value="Genomic_DNA"/>
</dbReference>
<dbReference type="InterPro" id="IPR018303">
    <property type="entry name" value="ATPase_P-typ_P_site"/>
</dbReference>
<comment type="similarity">
    <text evidence="2 17">Belongs to the cation transport ATPase (P-type) (TC 3.A.3) family. Type IB subfamily.</text>
</comment>
<dbReference type="Gene3D" id="2.70.150.10">
    <property type="entry name" value="Calcium-transporting ATPase, cytoplasmic transduction domain A"/>
    <property type="match status" value="1"/>
</dbReference>
<dbReference type="Pfam" id="PF00122">
    <property type="entry name" value="E1-E2_ATPase"/>
    <property type="match status" value="1"/>
</dbReference>
<keyword evidence="17" id="KW-1003">Cell membrane</keyword>
<dbReference type="SFLD" id="SFLDG00002">
    <property type="entry name" value="C1.7:_P-type_atpase_like"/>
    <property type="match status" value="1"/>
</dbReference>
<dbReference type="InterPro" id="IPR027256">
    <property type="entry name" value="P-typ_ATPase_IB"/>
</dbReference>
<dbReference type="Pfam" id="PF00403">
    <property type="entry name" value="HMA"/>
    <property type="match status" value="1"/>
</dbReference>
<dbReference type="InterPro" id="IPR036163">
    <property type="entry name" value="HMA_dom_sf"/>
</dbReference>
<keyword evidence="20" id="KW-1185">Reference proteome</keyword>
<evidence type="ECO:0000256" key="11">
    <source>
        <dbReference type="ARBA" id="ARBA00022967"/>
    </source>
</evidence>
<dbReference type="PROSITE" id="PS50846">
    <property type="entry name" value="HMA_2"/>
    <property type="match status" value="1"/>
</dbReference>
<organism evidence="19 20">
    <name type="scientific">Paenibacillus harenae</name>
    <dbReference type="NCBI Taxonomy" id="306543"/>
    <lineage>
        <taxon>Bacteria</taxon>
        <taxon>Bacillati</taxon>
        <taxon>Bacillota</taxon>
        <taxon>Bacilli</taxon>
        <taxon>Bacillales</taxon>
        <taxon>Paenibacillaceae</taxon>
        <taxon>Paenibacillus</taxon>
    </lineage>
</organism>
<dbReference type="Gene3D" id="3.40.50.1000">
    <property type="entry name" value="HAD superfamily/HAD-like"/>
    <property type="match status" value="1"/>
</dbReference>
<dbReference type="NCBIfam" id="TIGR01494">
    <property type="entry name" value="ATPase_P-type"/>
    <property type="match status" value="1"/>
</dbReference>
<feature type="transmembrane region" description="Helical" evidence="17">
    <location>
        <begin position="96"/>
        <end position="115"/>
    </location>
</feature>
<dbReference type="PROSITE" id="PS01047">
    <property type="entry name" value="HMA_1"/>
    <property type="match status" value="1"/>
</dbReference>
<dbReference type="SFLD" id="SFLDF00027">
    <property type="entry name" value="p-type_atpase"/>
    <property type="match status" value="1"/>
</dbReference>
<name>A0ABT9UAK5_PAEHA</name>
<accession>A0ABT9UAK5</accession>
<keyword evidence="12 17" id="KW-1133">Transmembrane helix</keyword>
<evidence type="ECO:0000256" key="5">
    <source>
        <dbReference type="ARBA" id="ARBA00022553"/>
    </source>
</evidence>
<evidence type="ECO:0000256" key="15">
    <source>
        <dbReference type="ARBA" id="ARBA00023136"/>
    </source>
</evidence>
<dbReference type="InterPro" id="IPR023298">
    <property type="entry name" value="ATPase_P-typ_TM_dom_sf"/>
</dbReference>
<dbReference type="SUPFAM" id="SSF56784">
    <property type="entry name" value="HAD-like"/>
    <property type="match status" value="1"/>
</dbReference>
<keyword evidence="6 17" id="KW-0812">Transmembrane</keyword>
<dbReference type="InterPro" id="IPR008250">
    <property type="entry name" value="ATPase_P-typ_transduc_dom_A_sf"/>
</dbReference>
<dbReference type="InterPro" id="IPR036412">
    <property type="entry name" value="HAD-like_sf"/>
</dbReference>
<feature type="transmembrane region" description="Helical" evidence="17">
    <location>
        <begin position="385"/>
        <end position="410"/>
    </location>
</feature>
<keyword evidence="5" id="KW-0597">Phosphoprotein</keyword>
<evidence type="ECO:0000256" key="6">
    <source>
        <dbReference type="ARBA" id="ARBA00022692"/>
    </source>
</evidence>
<keyword evidence="10 17" id="KW-0067">ATP-binding</keyword>
<evidence type="ECO:0000259" key="18">
    <source>
        <dbReference type="PROSITE" id="PS50846"/>
    </source>
</evidence>
<dbReference type="InterPro" id="IPR023214">
    <property type="entry name" value="HAD_sf"/>
</dbReference>
<dbReference type="PRINTS" id="PR00943">
    <property type="entry name" value="CUATPASE"/>
</dbReference>
<keyword evidence="4" id="KW-0813">Transport</keyword>
<dbReference type="SFLD" id="SFLDS00003">
    <property type="entry name" value="Haloacid_Dehalogenase"/>
    <property type="match status" value="1"/>
</dbReference>
<feature type="transmembrane region" description="Helical" evidence="17">
    <location>
        <begin position="201"/>
        <end position="219"/>
    </location>
</feature>
<dbReference type="PRINTS" id="PR00119">
    <property type="entry name" value="CATATPASE"/>
</dbReference>
<keyword evidence="15 17" id="KW-0472">Membrane</keyword>
<comment type="catalytic activity">
    <reaction evidence="16">
        <text>Cu(+)(in) + ATP + H2O = Cu(+)(out) + ADP + phosphate + H(+)</text>
        <dbReference type="Rhea" id="RHEA:25792"/>
        <dbReference type="ChEBI" id="CHEBI:15377"/>
        <dbReference type="ChEBI" id="CHEBI:15378"/>
        <dbReference type="ChEBI" id="CHEBI:30616"/>
        <dbReference type="ChEBI" id="CHEBI:43474"/>
        <dbReference type="ChEBI" id="CHEBI:49552"/>
        <dbReference type="ChEBI" id="CHEBI:456216"/>
        <dbReference type="EC" id="7.2.2.8"/>
    </reaction>
</comment>
<dbReference type="PANTHER" id="PTHR43520">
    <property type="entry name" value="ATP7, ISOFORM B"/>
    <property type="match status" value="1"/>
</dbReference>
<evidence type="ECO:0000313" key="19">
    <source>
        <dbReference type="EMBL" id="MDQ0116674.1"/>
    </source>
</evidence>